<name>A0ABS5RD13_9MYCO</name>
<evidence type="ECO:0000313" key="6">
    <source>
        <dbReference type="EMBL" id="MBS9532175.1"/>
    </source>
</evidence>
<proteinExistence type="predicted"/>
<dbReference type="Gene3D" id="1.10.357.10">
    <property type="entry name" value="Tetracycline Repressor, domain 2"/>
    <property type="match status" value="1"/>
</dbReference>
<dbReference type="InterPro" id="IPR050109">
    <property type="entry name" value="HTH-type_TetR-like_transc_reg"/>
</dbReference>
<evidence type="ECO:0000313" key="7">
    <source>
        <dbReference type="Proteomes" id="UP001519535"/>
    </source>
</evidence>
<keyword evidence="1" id="KW-0805">Transcription regulation</keyword>
<keyword evidence="2 4" id="KW-0238">DNA-binding</keyword>
<protein>
    <submittedName>
        <fullName evidence="6">TetR/AcrR family transcriptional regulator</fullName>
    </submittedName>
</protein>
<dbReference type="Proteomes" id="UP001519535">
    <property type="component" value="Unassembled WGS sequence"/>
</dbReference>
<dbReference type="SUPFAM" id="SSF46689">
    <property type="entry name" value="Homeodomain-like"/>
    <property type="match status" value="1"/>
</dbReference>
<keyword evidence="7" id="KW-1185">Reference proteome</keyword>
<comment type="caution">
    <text evidence="6">The sequence shown here is derived from an EMBL/GenBank/DDBJ whole genome shotgun (WGS) entry which is preliminary data.</text>
</comment>
<gene>
    <name evidence="6" type="ORF">KIH27_01075</name>
</gene>
<dbReference type="PROSITE" id="PS50977">
    <property type="entry name" value="HTH_TETR_2"/>
    <property type="match status" value="1"/>
</dbReference>
<evidence type="ECO:0000259" key="5">
    <source>
        <dbReference type="PROSITE" id="PS50977"/>
    </source>
</evidence>
<keyword evidence="3" id="KW-0804">Transcription</keyword>
<dbReference type="PROSITE" id="PS01081">
    <property type="entry name" value="HTH_TETR_1"/>
    <property type="match status" value="1"/>
</dbReference>
<dbReference type="InterPro" id="IPR001647">
    <property type="entry name" value="HTH_TetR"/>
</dbReference>
<dbReference type="Pfam" id="PF00440">
    <property type="entry name" value="TetR_N"/>
    <property type="match status" value="1"/>
</dbReference>
<evidence type="ECO:0000256" key="1">
    <source>
        <dbReference type="ARBA" id="ARBA00023015"/>
    </source>
</evidence>
<dbReference type="InterPro" id="IPR009057">
    <property type="entry name" value="Homeodomain-like_sf"/>
</dbReference>
<accession>A0ABS5RD13</accession>
<dbReference type="EMBL" id="JAHCLR010000001">
    <property type="protein sequence ID" value="MBS9532175.1"/>
    <property type="molecule type" value="Genomic_DNA"/>
</dbReference>
<sequence>MAAENAETTGMPAPQQARSRAALQRLLTAAEDVLINDGVDEFTIARVAEHAGVSVGGVYRRFAGKDQLIQAVRQDLLARMERAVDDALAGAAPSVAGVLAAFTGALGEILAGSGQVIPVILAGSRVPEAPEQAGQVLAGLQQRFLDTITPYRGEIAHPDPDRALRIAFRTVAGAAVHRTAIIRWWPDGLDWDGWAREIADMTTAYLTSARNPT</sequence>
<evidence type="ECO:0000256" key="3">
    <source>
        <dbReference type="ARBA" id="ARBA00023163"/>
    </source>
</evidence>
<organism evidence="6 7">
    <name type="scientific">Mycolicibacter acidiphilus</name>
    <dbReference type="NCBI Taxonomy" id="2835306"/>
    <lineage>
        <taxon>Bacteria</taxon>
        <taxon>Bacillati</taxon>
        <taxon>Actinomycetota</taxon>
        <taxon>Actinomycetes</taxon>
        <taxon>Mycobacteriales</taxon>
        <taxon>Mycobacteriaceae</taxon>
        <taxon>Mycolicibacter</taxon>
    </lineage>
</organism>
<dbReference type="InterPro" id="IPR023772">
    <property type="entry name" value="DNA-bd_HTH_TetR-type_CS"/>
</dbReference>
<feature type="domain" description="HTH tetR-type" evidence="5">
    <location>
        <begin position="20"/>
        <end position="80"/>
    </location>
</feature>
<reference evidence="6 7" key="1">
    <citation type="submission" date="2021-05" db="EMBL/GenBank/DDBJ databases">
        <title>Mycobacterium acidophilum sp. nov., an extremely acid-tolerant member of the genus Mycobacterium.</title>
        <authorList>
            <person name="Xia J."/>
        </authorList>
    </citation>
    <scope>NUCLEOTIDE SEQUENCE [LARGE SCALE GENOMIC DNA]</scope>
    <source>
        <strain evidence="6 7">M1</strain>
    </source>
</reference>
<dbReference type="RefSeq" id="WP_214091049.1">
    <property type="nucleotide sequence ID" value="NZ_JAHCLR010000001.1"/>
</dbReference>
<dbReference type="PRINTS" id="PR00455">
    <property type="entry name" value="HTHTETR"/>
</dbReference>
<dbReference type="PANTHER" id="PTHR30055">
    <property type="entry name" value="HTH-TYPE TRANSCRIPTIONAL REGULATOR RUTR"/>
    <property type="match status" value="1"/>
</dbReference>
<evidence type="ECO:0000256" key="4">
    <source>
        <dbReference type="PROSITE-ProRule" id="PRU00335"/>
    </source>
</evidence>
<evidence type="ECO:0000256" key="2">
    <source>
        <dbReference type="ARBA" id="ARBA00023125"/>
    </source>
</evidence>
<dbReference type="PANTHER" id="PTHR30055:SF234">
    <property type="entry name" value="HTH-TYPE TRANSCRIPTIONAL REGULATOR BETI"/>
    <property type="match status" value="1"/>
</dbReference>
<feature type="DNA-binding region" description="H-T-H motif" evidence="4">
    <location>
        <begin position="43"/>
        <end position="62"/>
    </location>
</feature>